<evidence type="ECO:0000256" key="3">
    <source>
        <dbReference type="ARBA" id="ARBA00023163"/>
    </source>
</evidence>
<accession>A0ABZ0RP23</accession>
<dbReference type="InterPro" id="IPR036388">
    <property type="entry name" value="WH-like_DNA-bd_sf"/>
</dbReference>
<keyword evidence="3" id="KW-0804">Transcription</keyword>
<dbReference type="Pfam" id="PF00392">
    <property type="entry name" value="GntR"/>
    <property type="match status" value="1"/>
</dbReference>
<dbReference type="InterPro" id="IPR050679">
    <property type="entry name" value="Bact_HTH_transcr_reg"/>
</dbReference>
<dbReference type="InterPro" id="IPR046335">
    <property type="entry name" value="LacI/GalR-like_sensor"/>
</dbReference>
<dbReference type="Gene3D" id="1.10.10.10">
    <property type="entry name" value="Winged helix-like DNA-binding domain superfamily/Winged helix DNA-binding domain"/>
    <property type="match status" value="1"/>
</dbReference>
<evidence type="ECO:0000256" key="1">
    <source>
        <dbReference type="ARBA" id="ARBA00023015"/>
    </source>
</evidence>
<gene>
    <name evidence="5" type="ORF">SH580_03225</name>
</gene>
<dbReference type="Proteomes" id="UP001324993">
    <property type="component" value="Chromosome"/>
</dbReference>
<proteinExistence type="predicted"/>
<dbReference type="CDD" id="cd07377">
    <property type="entry name" value="WHTH_GntR"/>
    <property type="match status" value="1"/>
</dbReference>
<evidence type="ECO:0000259" key="4">
    <source>
        <dbReference type="PROSITE" id="PS50949"/>
    </source>
</evidence>
<evidence type="ECO:0000313" key="6">
    <source>
        <dbReference type="Proteomes" id="UP001324993"/>
    </source>
</evidence>
<keyword evidence="2" id="KW-0238">DNA-binding</keyword>
<reference evidence="5 6" key="1">
    <citation type="submission" date="2023-11" db="EMBL/GenBank/DDBJ databases">
        <title>Coraliomargarita sp. nov., isolated from marine algae.</title>
        <authorList>
            <person name="Lee J.K."/>
            <person name="Baek J.H."/>
            <person name="Kim J.M."/>
            <person name="Choi D.G."/>
            <person name="Jeon C.O."/>
        </authorList>
    </citation>
    <scope>NUCLEOTIDE SEQUENCE [LARGE SCALE GENOMIC DNA]</scope>
    <source>
        <strain evidence="5 6">J2-16</strain>
    </source>
</reference>
<dbReference type="SUPFAM" id="SSF53822">
    <property type="entry name" value="Periplasmic binding protein-like I"/>
    <property type="match status" value="1"/>
</dbReference>
<dbReference type="RefSeq" id="WP_319833572.1">
    <property type="nucleotide sequence ID" value="NZ_CP138858.1"/>
</dbReference>
<dbReference type="PANTHER" id="PTHR44846">
    <property type="entry name" value="MANNOSYL-D-GLYCERATE TRANSPORT/METABOLISM SYSTEM REPRESSOR MNGR-RELATED"/>
    <property type="match status" value="1"/>
</dbReference>
<feature type="domain" description="HTH gntR-type" evidence="4">
    <location>
        <begin position="29"/>
        <end position="97"/>
    </location>
</feature>
<dbReference type="InterPro" id="IPR000524">
    <property type="entry name" value="Tscrpt_reg_HTH_GntR"/>
</dbReference>
<sequence>MKTQNPTAMEAPQSESLNPALDISLTPKRSVPEQLAERLREKILSGEMPAGLRLPTTQQLAKQWGTYVPAVHAALSQLAKEGLLDRRHRKGTFVKESESKLSRIGIMASNQLWHDQGELLFSRELFLTLEKYLISKNIRATVWFENRKGKKSGTPPPALKKAIQKNEVQAIITLNAGQYNAGWLNELPLPVAGINAQLKHHVSFSETSFYEKALTALKKEGCQTAACICAIPPESPDLEKHRQAFQLALEKHQITTRPEWNSNTYEHPKHHDEYGFEKFTQLWGNQEKPDGLIVYPDTTAKGVMLGLSTHGVEIPNELSVAFHKNAEIPFLCPFPINMVENSCLDCVEALVNQLIQIHNGESPNNTELEYKVSPQYTY</sequence>
<name>A0ABZ0RP23_9BACT</name>
<evidence type="ECO:0000256" key="2">
    <source>
        <dbReference type="ARBA" id="ARBA00023125"/>
    </source>
</evidence>
<dbReference type="SUPFAM" id="SSF46785">
    <property type="entry name" value="Winged helix' DNA-binding domain"/>
    <property type="match status" value="1"/>
</dbReference>
<dbReference type="PROSITE" id="PS50949">
    <property type="entry name" value="HTH_GNTR"/>
    <property type="match status" value="1"/>
</dbReference>
<dbReference type="SMART" id="SM00345">
    <property type="entry name" value="HTH_GNTR"/>
    <property type="match status" value="1"/>
</dbReference>
<dbReference type="Pfam" id="PF13377">
    <property type="entry name" value="Peripla_BP_3"/>
    <property type="match status" value="1"/>
</dbReference>
<dbReference type="InterPro" id="IPR028082">
    <property type="entry name" value="Peripla_BP_I"/>
</dbReference>
<protein>
    <submittedName>
        <fullName evidence="5">GntR family transcriptional regulator</fullName>
    </submittedName>
</protein>
<organism evidence="5 6">
    <name type="scientific">Coraliomargarita algicola</name>
    <dbReference type="NCBI Taxonomy" id="3092156"/>
    <lineage>
        <taxon>Bacteria</taxon>
        <taxon>Pseudomonadati</taxon>
        <taxon>Verrucomicrobiota</taxon>
        <taxon>Opitutia</taxon>
        <taxon>Puniceicoccales</taxon>
        <taxon>Coraliomargaritaceae</taxon>
        <taxon>Coraliomargarita</taxon>
    </lineage>
</organism>
<dbReference type="InterPro" id="IPR036390">
    <property type="entry name" value="WH_DNA-bd_sf"/>
</dbReference>
<evidence type="ECO:0000313" key="5">
    <source>
        <dbReference type="EMBL" id="WPJ96715.1"/>
    </source>
</evidence>
<keyword evidence="1" id="KW-0805">Transcription regulation</keyword>
<keyword evidence="6" id="KW-1185">Reference proteome</keyword>
<dbReference type="Gene3D" id="3.40.50.2300">
    <property type="match status" value="2"/>
</dbReference>
<dbReference type="EMBL" id="CP138858">
    <property type="protein sequence ID" value="WPJ96715.1"/>
    <property type="molecule type" value="Genomic_DNA"/>
</dbReference>